<feature type="signal peptide" evidence="2">
    <location>
        <begin position="1"/>
        <end position="20"/>
    </location>
</feature>
<evidence type="ECO:0000313" key="4">
    <source>
        <dbReference type="Proteomes" id="UP001501265"/>
    </source>
</evidence>
<organism evidence="3 4">
    <name type="scientific">Streptomyces ziwulingensis</name>
    <dbReference type="NCBI Taxonomy" id="1045501"/>
    <lineage>
        <taxon>Bacteria</taxon>
        <taxon>Bacillati</taxon>
        <taxon>Actinomycetota</taxon>
        <taxon>Actinomycetes</taxon>
        <taxon>Kitasatosporales</taxon>
        <taxon>Streptomycetaceae</taxon>
        <taxon>Streptomyces</taxon>
    </lineage>
</organism>
<evidence type="ECO:0000256" key="2">
    <source>
        <dbReference type="SAM" id="SignalP"/>
    </source>
</evidence>
<evidence type="ECO:0000256" key="1">
    <source>
        <dbReference type="SAM" id="MobiDB-lite"/>
    </source>
</evidence>
<sequence>MITRGRLVALALTVVLSAGAACQARDHHPPPGRPAPPPEDTGAFTLVASGDVPPYRSVIDRARFDAGATGHDFRPMRGNRSTLGRALARGAAKDGLLTGE</sequence>
<comment type="caution">
    <text evidence="3">The sequence shown here is derived from an EMBL/GenBank/DDBJ whole genome shotgun (WGS) entry which is preliminary data.</text>
</comment>
<name>A0ABP9CIN4_9ACTN</name>
<feature type="region of interest" description="Disordered" evidence="1">
    <location>
        <begin position="21"/>
        <end position="43"/>
    </location>
</feature>
<gene>
    <name evidence="3" type="ORF">GCM10023220_44330</name>
</gene>
<dbReference type="Proteomes" id="UP001501265">
    <property type="component" value="Unassembled WGS sequence"/>
</dbReference>
<proteinExistence type="predicted"/>
<keyword evidence="4" id="KW-1185">Reference proteome</keyword>
<feature type="chain" id="PRO_5047441230" evidence="2">
    <location>
        <begin position="21"/>
        <end position="100"/>
    </location>
</feature>
<accession>A0ABP9CIN4</accession>
<reference evidence="4" key="1">
    <citation type="journal article" date="2019" name="Int. J. Syst. Evol. Microbiol.">
        <title>The Global Catalogue of Microorganisms (GCM) 10K type strain sequencing project: providing services to taxonomists for standard genome sequencing and annotation.</title>
        <authorList>
            <consortium name="The Broad Institute Genomics Platform"/>
            <consortium name="The Broad Institute Genome Sequencing Center for Infectious Disease"/>
            <person name="Wu L."/>
            <person name="Ma J."/>
        </authorList>
    </citation>
    <scope>NUCLEOTIDE SEQUENCE [LARGE SCALE GENOMIC DNA]</scope>
    <source>
        <strain evidence="4">JCM 18081</strain>
    </source>
</reference>
<evidence type="ECO:0000313" key="3">
    <source>
        <dbReference type="EMBL" id="GAA4808908.1"/>
    </source>
</evidence>
<keyword evidence="2" id="KW-0732">Signal</keyword>
<dbReference type="EMBL" id="BAABIG010000046">
    <property type="protein sequence ID" value="GAA4808908.1"/>
    <property type="molecule type" value="Genomic_DNA"/>
</dbReference>
<protein>
    <submittedName>
        <fullName evidence="3">Uncharacterized protein</fullName>
    </submittedName>
</protein>
<dbReference type="PROSITE" id="PS51257">
    <property type="entry name" value="PROKAR_LIPOPROTEIN"/>
    <property type="match status" value="1"/>
</dbReference>